<keyword evidence="2" id="KW-1185">Reference proteome</keyword>
<gene>
    <name evidence="1" type="primary">MPE1_1</name>
    <name evidence="1" type="ORF">DSO57_1030246</name>
</gene>
<name>A0ACC2TBW2_9FUNG</name>
<sequence length="760" mass="85329">MSLIHYKFKSAKDYNTITFDGLTISLFELKRDILIDSKLKGSDFDIIISNAQSDEDYSDDTQLIPKNTSVYVRRVPAKPGGTNAQHYLSASNTSTVATSKRESENRTEAGSAGALDASLDLGLGMPLSLDGVLPGESEEDKLKSLFDQSSMQWGQQPPQSTGFQGGHKNHNNSHRGNHVQGVPLSSTYVCHRCGIKGHYVQNCPSIHDKKLAQPKVKRTTGIPRSFLKNVEAIPEGKGAMITSDGALVVAQTNDNAWKKFQLTQRGSAVSSDILRETAPVPENLSCNLCHKLLTAAVSVPCCSKSFCLDCITDALLEKPQDLQFICPSCETQNIVPDSLVVEHSLRSQVDEHLRLWAIELQGDLLSNETDDLLPKEGFSVEMDTSPPPEPQKIVSVVDSSEDREFNQRHVRNFASSRSQDVEHITLASDSNFDVTEQAGSDSFQSEAPQDPPTLRWTYGGGMSEQPLSPSEVARLNKLPALFADGPDSEHRGRSKERQQPRRDLRQSSARGDEPRQRTRYRTAAARSSRSPSFDDRRQRTSTRHDYDDRRTSRTTNRRASSPRISSREEPRTRDRRSRSTSRNQNRDSSRTRTRRRSPSREVSPDRRYRSERRTRHSPERRRSPKPSRNRSPRPARRSADAPSENRSDATRRRSEIKISHSSDRSPNTIDDSRLPVSRRLGKRERSLEVEEPKKVDIFSRVGPANALPLSSRLGERVDEAILDSVGKKRRKPRRRDSKGKAIAPVSPVRVIRIAHTSKRD</sequence>
<dbReference type="EMBL" id="QTSX02003046">
    <property type="protein sequence ID" value="KAJ9072154.1"/>
    <property type="molecule type" value="Genomic_DNA"/>
</dbReference>
<proteinExistence type="predicted"/>
<evidence type="ECO:0000313" key="1">
    <source>
        <dbReference type="EMBL" id="KAJ9072154.1"/>
    </source>
</evidence>
<evidence type="ECO:0000313" key="2">
    <source>
        <dbReference type="Proteomes" id="UP001165960"/>
    </source>
</evidence>
<dbReference type="Proteomes" id="UP001165960">
    <property type="component" value="Unassembled WGS sequence"/>
</dbReference>
<accession>A0ACC2TBW2</accession>
<comment type="caution">
    <text evidence="1">The sequence shown here is derived from an EMBL/GenBank/DDBJ whole genome shotgun (WGS) entry which is preliminary data.</text>
</comment>
<protein>
    <submittedName>
        <fullName evidence="1">Protein mpe1</fullName>
    </submittedName>
</protein>
<reference evidence="1" key="1">
    <citation type="submission" date="2022-04" db="EMBL/GenBank/DDBJ databases">
        <title>Genome of the entomopathogenic fungus Entomophthora muscae.</title>
        <authorList>
            <person name="Elya C."/>
            <person name="Lovett B.R."/>
            <person name="Lee E."/>
            <person name="Macias A.M."/>
            <person name="Hajek A.E."/>
            <person name="De Bivort B.L."/>
            <person name="Kasson M.T."/>
            <person name="De Fine Licht H.H."/>
            <person name="Stajich J.E."/>
        </authorList>
    </citation>
    <scope>NUCLEOTIDE SEQUENCE</scope>
    <source>
        <strain evidence="1">Berkeley</strain>
    </source>
</reference>
<organism evidence="1 2">
    <name type="scientific">Entomophthora muscae</name>
    <dbReference type="NCBI Taxonomy" id="34485"/>
    <lineage>
        <taxon>Eukaryota</taxon>
        <taxon>Fungi</taxon>
        <taxon>Fungi incertae sedis</taxon>
        <taxon>Zoopagomycota</taxon>
        <taxon>Entomophthoromycotina</taxon>
        <taxon>Entomophthoromycetes</taxon>
        <taxon>Entomophthorales</taxon>
        <taxon>Entomophthoraceae</taxon>
        <taxon>Entomophthora</taxon>
    </lineage>
</organism>